<dbReference type="SUPFAM" id="SSF55073">
    <property type="entry name" value="Nucleotide cyclase"/>
    <property type="match status" value="1"/>
</dbReference>
<dbReference type="SUPFAM" id="SSF141868">
    <property type="entry name" value="EAL domain-like"/>
    <property type="match status" value="1"/>
</dbReference>
<dbReference type="InterPro" id="IPR029016">
    <property type="entry name" value="GAF-like_dom_sf"/>
</dbReference>
<accession>A0A1W0CEJ3</accession>
<dbReference type="PANTHER" id="PTHR44757:SF2">
    <property type="entry name" value="BIOFILM ARCHITECTURE MAINTENANCE PROTEIN MBAA"/>
    <property type="match status" value="1"/>
</dbReference>
<dbReference type="InterPro" id="IPR003018">
    <property type="entry name" value="GAF"/>
</dbReference>
<sequence>MHAGVDILPDRFEAKLRVAITVSMLFVAALSFSIWKVVDSAKQAAHWLTNSVMVADKLAHIRGFTVHAEISTQNFRLTGDESNLKERDRAIEARERLLTQIRTLIGDNPRQLDRWMALRRVVTQRVAISREVERLYRQYGGTAANAYATSAPLRSTRMQVYSLLDEMDNEEHRVLEGRLVDYEHSQQWQIWWNSLSGITLFLLLGGTYFMVRRQWRALSISRRALASSEENLAATLHSIGDAVISVNASGLVTHCNRVAEFLTGWPAAEAAGLPLSHVLTVCRDKDERSIDLFACGTRMVAQAQHIPESWNGELVARDGQQRPISYTVAPIMASSGLVNGVVVVFRDCTAERDVRRTILAHNALLAERVQDRSLRLRESEAHLDAILSAVPVLIAYVNVDRLYVYVNEQYRLRFAPQHADITGYAVSEILGAERYAIACPCIDKVLAGEPLNYDWQPFPGIWQNIRYVPKRNEREEVVGYYVLGIDVTERKAAEEHIQQLNSELSRQVHELEHVSRALRTLSAGNRAMLRAKDEQQLLDSSCRAIVEAGGYSTAVIWYGDADAQGIQPMAQCGFAGELTELAGIVLGRADAAGGISITPTAVRTGKVQLARDMQSDIRYEALRALLHGAASGLACPLQVDGRVIGALTIYDRQADTFDDDEIDLLIEASADLAFGIGSLRAQREREQARIAMQQMLRHDQLTGLPNMLQFEEALTLELVHASQEDRTLAVLQFNIERLGEINEVLGFAQGDQILREFGARLTACLPAAALAARVRGDEFAVLLPGADGQEALVLVTAVNWAMTTAFEVAGLTLDVAVRVGMVLFPQHGRNVHDLLRHLDKATQQAKQRGVAYYLYEPGKAETQAERLVLARELRHAIAQGELRLYLQPKVSLADGQVCGAEALVRWQHPRHGLLAPSAFIDIAERSGLIHPLTEWVVTAALDLLQVWQRQRLMLPIAVNLSVRNLQDDTLPDKLRLWQEQRSIRNGLLELEITESSMMLDPELALALLQELRCAGAALYVDDFGTGYSSLSYLQKLPVDYIKIDQSFVMNMSQDKDSAMIVKSTIELVHDLGRLVVAEGVESAADWQSLREMGCDYAQGFFIASPMPAEAFAAWIRSFQAP</sequence>
<feature type="coiled-coil region" evidence="1">
    <location>
        <begin position="490"/>
        <end position="517"/>
    </location>
</feature>
<dbReference type="PROSITE" id="PS50113">
    <property type="entry name" value="PAC"/>
    <property type="match status" value="2"/>
</dbReference>
<dbReference type="InterPro" id="IPR000160">
    <property type="entry name" value="GGDEF_dom"/>
</dbReference>
<name>A0A1W0CEJ3_9NEIS</name>
<dbReference type="Gene3D" id="3.30.450.20">
    <property type="entry name" value="PAS domain"/>
    <property type="match status" value="2"/>
</dbReference>
<keyword evidence="2" id="KW-1133">Transmembrane helix</keyword>
<feature type="transmembrane region" description="Helical" evidence="2">
    <location>
        <begin position="190"/>
        <end position="211"/>
    </location>
</feature>
<feature type="domain" description="PAS" evidence="3">
    <location>
        <begin position="228"/>
        <end position="272"/>
    </location>
</feature>
<evidence type="ECO:0000259" key="5">
    <source>
        <dbReference type="PROSITE" id="PS50883"/>
    </source>
</evidence>
<dbReference type="PROSITE" id="PS50112">
    <property type="entry name" value="PAS"/>
    <property type="match status" value="1"/>
</dbReference>
<reference evidence="7 8" key="1">
    <citation type="submission" date="2017-02" db="EMBL/GenBank/DDBJ databases">
        <title>Chromobacterium haemolyticum H5244.</title>
        <authorList>
            <person name="Gulvik C.A."/>
        </authorList>
    </citation>
    <scope>NUCLEOTIDE SEQUENCE [LARGE SCALE GENOMIC DNA]</scope>
    <source>
        <strain evidence="7 8">H5244</strain>
    </source>
</reference>
<feature type="domain" description="PAC" evidence="4">
    <location>
        <begin position="308"/>
        <end position="360"/>
    </location>
</feature>
<dbReference type="PROSITE" id="PS50887">
    <property type="entry name" value="GGDEF"/>
    <property type="match status" value="1"/>
</dbReference>
<dbReference type="InterPro" id="IPR001633">
    <property type="entry name" value="EAL_dom"/>
</dbReference>
<dbReference type="InterPro" id="IPR035965">
    <property type="entry name" value="PAS-like_dom_sf"/>
</dbReference>
<dbReference type="SUPFAM" id="SSF55785">
    <property type="entry name" value="PYP-like sensor domain (PAS domain)"/>
    <property type="match status" value="2"/>
</dbReference>
<comment type="caution">
    <text evidence="7">The sequence shown here is derived from an EMBL/GenBank/DDBJ whole genome shotgun (WGS) entry which is preliminary data.</text>
</comment>
<dbReference type="Proteomes" id="UP000192721">
    <property type="component" value="Unassembled WGS sequence"/>
</dbReference>
<evidence type="ECO:0000313" key="7">
    <source>
        <dbReference type="EMBL" id="OQS33210.1"/>
    </source>
</evidence>
<dbReference type="InterPro" id="IPR000014">
    <property type="entry name" value="PAS"/>
</dbReference>
<organism evidence="7 8">
    <name type="scientific">Chromobacterium haemolyticum</name>
    <dbReference type="NCBI Taxonomy" id="394935"/>
    <lineage>
        <taxon>Bacteria</taxon>
        <taxon>Pseudomonadati</taxon>
        <taxon>Pseudomonadota</taxon>
        <taxon>Betaproteobacteria</taxon>
        <taxon>Neisseriales</taxon>
        <taxon>Chromobacteriaceae</taxon>
        <taxon>Chromobacterium</taxon>
    </lineage>
</organism>
<dbReference type="GO" id="GO:0006355">
    <property type="term" value="P:regulation of DNA-templated transcription"/>
    <property type="evidence" value="ECO:0007669"/>
    <property type="project" value="InterPro"/>
</dbReference>
<dbReference type="CDD" id="cd01948">
    <property type="entry name" value="EAL"/>
    <property type="match status" value="1"/>
</dbReference>
<dbReference type="NCBIfam" id="TIGR00229">
    <property type="entry name" value="sensory_box"/>
    <property type="match status" value="1"/>
</dbReference>
<dbReference type="PANTHER" id="PTHR44757">
    <property type="entry name" value="DIGUANYLATE CYCLASE DGCP"/>
    <property type="match status" value="1"/>
</dbReference>
<feature type="domain" description="GGDEF" evidence="6">
    <location>
        <begin position="726"/>
        <end position="858"/>
    </location>
</feature>
<dbReference type="InterPro" id="IPR035919">
    <property type="entry name" value="EAL_sf"/>
</dbReference>
<evidence type="ECO:0000259" key="6">
    <source>
        <dbReference type="PROSITE" id="PS50887"/>
    </source>
</evidence>
<dbReference type="InterPro" id="IPR000700">
    <property type="entry name" value="PAS-assoc_C"/>
</dbReference>
<dbReference type="Gene3D" id="3.20.20.450">
    <property type="entry name" value="EAL domain"/>
    <property type="match status" value="1"/>
</dbReference>
<dbReference type="InterPro" id="IPR013767">
    <property type="entry name" value="PAS_fold"/>
</dbReference>
<dbReference type="NCBIfam" id="TIGR00254">
    <property type="entry name" value="GGDEF"/>
    <property type="match status" value="1"/>
</dbReference>
<evidence type="ECO:0000313" key="8">
    <source>
        <dbReference type="Proteomes" id="UP000192721"/>
    </source>
</evidence>
<dbReference type="SMART" id="SM00052">
    <property type="entry name" value="EAL"/>
    <property type="match status" value="1"/>
</dbReference>
<dbReference type="Pfam" id="PF00563">
    <property type="entry name" value="EAL"/>
    <property type="match status" value="1"/>
</dbReference>
<dbReference type="CDD" id="cd00130">
    <property type="entry name" value="PAS"/>
    <property type="match status" value="1"/>
</dbReference>
<feature type="transmembrane region" description="Helical" evidence="2">
    <location>
        <begin position="18"/>
        <end position="38"/>
    </location>
</feature>
<evidence type="ECO:0000259" key="3">
    <source>
        <dbReference type="PROSITE" id="PS50112"/>
    </source>
</evidence>
<dbReference type="InterPro" id="IPR052155">
    <property type="entry name" value="Biofilm_reg_signaling"/>
</dbReference>
<dbReference type="AlphaFoldDB" id="A0A1W0CEJ3"/>
<keyword evidence="1" id="KW-0175">Coiled coil</keyword>
<dbReference type="Pfam" id="PF08448">
    <property type="entry name" value="PAS_4"/>
    <property type="match status" value="1"/>
</dbReference>
<dbReference type="Pfam" id="PF00989">
    <property type="entry name" value="PAS"/>
    <property type="match status" value="1"/>
</dbReference>
<dbReference type="SMART" id="SM00091">
    <property type="entry name" value="PAS"/>
    <property type="match status" value="2"/>
</dbReference>
<evidence type="ECO:0000259" key="4">
    <source>
        <dbReference type="PROSITE" id="PS50113"/>
    </source>
</evidence>
<proteinExistence type="predicted"/>
<dbReference type="Gene3D" id="3.30.450.40">
    <property type="match status" value="1"/>
</dbReference>
<feature type="domain" description="PAC" evidence="4">
    <location>
        <begin position="446"/>
        <end position="499"/>
    </location>
</feature>
<dbReference type="Pfam" id="PF13185">
    <property type="entry name" value="GAF_2"/>
    <property type="match status" value="1"/>
</dbReference>
<dbReference type="Pfam" id="PF05227">
    <property type="entry name" value="CHASE3"/>
    <property type="match status" value="1"/>
</dbReference>
<dbReference type="Pfam" id="PF00990">
    <property type="entry name" value="GGDEF"/>
    <property type="match status" value="1"/>
</dbReference>
<gene>
    <name evidence="7" type="ORF">B0T45_20565</name>
</gene>
<dbReference type="PROSITE" id="PS50883">
    <property type="entry name" value="EAL"/>
    <property type="match status" value="1"/>
</dbReference>
<evidence type="ECO:0000256" key="2">
    <source>
        <dbReference type="SAM" id="Phobius"/>
    </source>
</evidence>
<keyword evidence="2" id="KW-0472">Membrane</keyword>
<feature type="domain" description="EAL" evidence="5">
    <location>
        <begin position="866"/>
        <end position="1119"/>
    </location>
</feature>
<keyword evidence="2" id="KW-0812">Transmembrane</keyword>
<dbReference type="InterPro" id="IPR007891">
    <property type="entry name" value="CHASE3"/>
</dbReference>
<dbReference type="EMBL" id="MUKV01000040">
    <property type="protein sequence ID" value="OQS33210.1"/>
    <property type="molecule type" value="Genomic_DNA"/>
</dbReference>
<dbReference type="SUPFAM" id="SSF55781">
    <property type="entry name" value="GAF domain-like"/>
    <property type="match status" value="1"/>
</dbReference>
<dbReference type="InterPro" id="IPR029787">
    <property type="entry name" value="Nucleotide_cyclase"/>
</dbReference>
<dbReference type="Gene3D" id="3.30.70.270">
    <property type="match status" value="1"/>
</dbReference>
<dbReference type="CDD" id="cd01949">
    <property type="entry name" value="GGDEF"/>
    <property type="match status" value="1"/>
</dbReference>
<dbReference type="SMART" id="SM00267">
    <property type="entry name" value="GGDEF"/>
    <property type="match status" value="1"/>
</dbReference>
<dbReference type="InterPro" id="IPR043128">
    <property type="entry name" value="Rev_trsase/Diguanyl_cyclase"/>
</dbReference>
<dbReference type="InterPro" id="IPR013656">
    <property type="entry name" value="PAS_4"/>
</dbReference>
<protein>
    <submittedName>
        <fullName evidence="7">Diguanylate cyclase</fullName>
    </submittedName>
</protein>
<evidence type="ECO:0000256" key="1">
    <source>
        <dbReference type="SAM" id="Coils"/>
    </source>
</evidence>